<sequence>MFDLIFKKANNEVVSPVSGKVLELSEVEDEAFKSGIVGEGIAIIPEDDIIKSPIDGRLAMIFKTNHAFAVLSDDGAEILVHIGMDTVRLNGEGFTRLIEEGQNIKKGQEIIKIDRKLIESRGYSIVTPVVITNPEKEVEIKVKSGDDVKAVRDVIFKYKLK</sequence>
<dbReference type="STRING" id="1147123.SAMN05443428_11748"/>
<dbReference type="EMBL" id="FUYH01000017">
    <property type="protein sequence ID" value="SKA95185.1"/>
    <property type="molecule type" value="Genomic_DNA"/>
</dbReference>
<evidence type="ECO:0000313" key="8">
    <source>
        <dbReference type="EMBL" id="SKA95185.1"/>
    </source>
</evidence>
<evidence type="ECO:0000256" key="1">
    <source>
        <dbReference type="ARBA" id="ARBA00004496"/>
    </source>
</evidence>
<comment type="subcellular location">
    <subcellularLocation>
        <location evidence="1">Cytoplasm</location>
    </subcellularLocation>
</comment>
<accession>A0A1T4Y1M6</accession>
<evidence type="ECO:0000256" key="6">
    <source>
        <dbReference type="ARBA" id="ARBA00022777"/>
    </source>
</evidence>
<evidence type="ECO:0000256" key="2">
    <source>
        <dbReference type="ARBA" id="ARBA00022448"/>
    </source>
</evidence>
<dbReference type="RefSeq" id="WP_078697154.1">
    <property type="nucleotide sequence ID" value="NZ_FUYH01000017.1"/>
</dbReference>
<dbReference type="PANTHER" id="PTHR45008:SF1">
    <property type="entry name" value="PTS SYSTEM GLUCOSE-SPECIFIC EIIA COMPONENT"/>
    <property type="match status" value="1"/>
</dbReference>
<dbReference type="GO" id="GO:0009401">
    <property type="term" value="P:phosphoenolpyruvate-dependent sugar phosphotransferase system"/>
    <property type="evidence" value="ECO:0007669"/>
    <property type="project" value="UniProtKB-KW"/>
</dbReference>
<evidence type="ECO:0000256" key="3">
    <source>
        <dbReference type="ARBA" id="ARBA00022597"/>
    </source>
</evidence>
<dbReference type="Gene3D" id="2.70.70.10">
    <property type="entry name" value="Glucose Permease (Domain IIA)"/>
    <property type="match status" value="1"/>
</dbReference>
<name>A0A1T4Y1M6_9CLOT</name>
<dbReference type="PROSITE" id="PS00371">
    <property type="entry name" value="PTS_EIIA_TYPE_1_HIS"/>
    <property type="match status" value="1"/>
</dbReference>
<evidence type="ECO:0000259" key="7">
    <source>
        <dbReference type="PROSITE" id="PS51093"/>
    </source>
</evidence>
<keyword evidence="9" id="KW-1185">Reference proteome</keyword>
<keyword evidence="5" id="KW-0598">Phosphotransferase system</keyword>
<evidence type="ECO:0000313" key="9">
    <source>
        <dbReference type="Proteomes" id="UP000190105"/>
    </source>
</evidence>
<dbReference type="SUPFAM" id="SSF51261">
    <property type="entry name" value="Duplicated hybrid motif"/>
    <property type="match status" value="1"/>
</dbReference>
<keyword evidence="4" id="KW-0808">Transferase</keyword>
<gene>
    <name evidence="8" type="ORF">SAMN05443428_11748</name>
</gene>
<evidence type="ECO:0000256" key="5">
    <source>
        <dbReference type="ARBA" id="ARBA00022683"/>
    </source>
</evidence>
<dbReference type="GO" id="GO:0005737">
    <property type="term" value="C:cytoplasm"/>
    <property type="evidence" value="ECO:0007669"/>
    <property type="project" value="UniProtKB-SubCell"/>
</dbReference>
<protein>
    <submittedName>
        <fullName evidence="8">PTS system IIA component, Glc family</fullName>
    </submittedName>
</protein>
<organism evidence="8 9">
    <name type="scientific">Caloramator quimbayensis</name>
    <dbReference type="NCBI Taxonomy" id="1147123"/>
    <lineage>
        <taxon>Bacteria</taxon>
        <taxon>Bacillati</taxon>
        <taxon>Bacillota</taxon>
        <taxon>Clostridia</taxon>
        <taxon>Eubacteriales</taxon>
        <taxon>Clostridiaceae</taxon>
        <taxon>Caloramator</taxon>
    </lineage>
</organism>
<dbReference type="Proteomes" id="UP000190105">
    <property type="component" value="Unassembled WGS sequence"/>
</dbReference>
<dbReference type="Pfam" id="PF00358">
    <property type="entry name" value="PTS_EIIA_1"/>
    <property type="match status" value="1"/>
</dbReference>
<dbReference type="InterPro" id="IPR011055">
    <property type="entry name" value="Dup_hybrid_motif"/>
</dbReference>
<dbReference type="InterPro" id="IPR050890">
    <property type="entry name" value="PTS_EIIA_component"/>
</dbReference>
<dbReference type="FunFam" id="2.70.70.10:FF:000001">
    <property type="entry name" value="PTS system glucose-specific IIA component"/>
    <property type="match status" value="1"/>
</dbReference>
<feature type="domain" description="PTS EIIA type-1" evidence="7">
    <location>
        <begin position="29"/>
        <end position="133"/>
    </location>
</feature>
<dbReference type="NCBIfam" id="TIGR00830">
    <property type="entry name" value="PTBA"/>
    <property type="match status" value="1"/>
</dbReference>
<keyword evidence="6" id="KW-0418">Kinase</keyword>
<keyword evidence="2" id="KW-0813">Transport</keyword>
<evidence type="ECO:0000256" key="4">
    <source>
        <dbReference type="ARBA" id="ARBA00022679"/>
    </source>
</evidence>
<dbReference type="AlphaFoldDB" id="A0A1T4Y1M6"/>
<reference evidence="9" key="1">
    <citation type="submission" date="2017-02" db="EMBL/GenBank/DDBJ databases">
        <authorList>
            <person name="Varghese N."/>
            <person name="Submissions S."/>
        </authorList>
    </citation>
    <scope>NUCLEOTIDE SEQUENCE [LARGE SCALE GENOMIC DNA]</scope>
    <source>
        <strain evidence="9">USBA 833</strain>
    </source>
</reference>
<keyword evidence="3" id="KW-0762">Sugar transport</keyword>
<dbReference type="OrthoDB" id="92465at2"/>
<dbReference type="InterPro" id="IPR001127">
    <property type="entry name" value="PTS_EIIA_1_perm"/>
</dbReference>
<dbReference type="GO" id="GO:0016301">
    <property type="term" value="F:kinase activity"/>
    <property type="evidence" value="ECO:0007669"/>
    <property type="project" value="UniProtKB-KW"/>
</dbReference>
<dbReference type="PROSITE" id="PS51093">
    <property type="entry name" value="PTS_EIIA_TYPE_1"/>
    <property type="match status" value="1"/>
</dbReference>
<proteinExistence type="predicted"/>
<dbReference type="PANTHER" id="PTHR45008">
    <property type="entry name" value="PTS SYSTEM GLUCOSE-SPECIFIC EIIA COMPONENT"/>
    <property type="match status" value="1"/>
</dbReference>